<dbReference type="PANTHER" id="PTHR12241:SF147">
    <property type="entry name" value="TUBULIN POLYGLUTAMYLASE TTLL7"/>
    <property type="match status" value="1"/>
</dbReference>
<dbReference type="EMBL" id="BQXS01000031">
    <property type="protein sequence ID" value="GKT27592.1"/>
    <property type="molecule type" value="Genomic_DNA"/>
</dbReference>
<dbReference type="Pfam" id="PF03133">
    <property type="entry name" value="TTL"/>
    <property type="match status" value="1"/>
</dbReference>
<sequence>MDGEGDFPDEGFPIFATEKETKGKKKKSKKKKAVTVCLDYTRYKVLHDICTKRGWKIVSSDSEWNFCFSDHCLLDKLSSLRAYQRINHFPGMYELARKDALSRNMNRYRRRFEKAYSFFPASFLLPHQAGELKSFHSRRKTKTLYISKPTASCQGRGIFLFKNPEDIDTSEPSVVQQYLAKPYLIDGFKFDLRIYVCLLRISPLVLLIHKKGLARFATEKYNEPTSSNLDCLYMHLTNYAINKDNPNFVFNEDVAASDVGSKWSLEATNERMEKEGVDVSKMWTQINDLIIKTVVAVQPTLAHTYRASRPDDPYCKGCFEILGFDVLIDHKLTPWLIEVNHSPSFRCDTPLDKDIKFDVINEAIMLSGLSSKNRTDYYRKESMRKFERVYGKGKVPEKIRKKAELKERSVIEKEEEEAKNIHAHLEPIIKNTGYTLIYPLKPGVKDPYVEFSEVPSCLKTTYSTRERTNALEEEKKKEEKEKQKKEKPPKMRPTKPISTCSHITTQQAIEFGKGVQTVNGTHGPIKLPVGIHISERAERARITDLVLRDRMIALNGVREFCSWVFAGKPQVQSPTTILTTTLNSHPGCIREMDILGVKEADGGGIIGKGVFFKFMGVYFRPDLFVSHPSSASISSTSTGLSTGLTGVMAPTQPTNRQIRHQLYEKLPPSFKSKDKSGYTGRTDSHVLDKIPDHTPLDRSLIDSHKIMSRDQLRDSSDSTTTSSRRSIHSSSKDSVKDGSAQYDRFDRESRFKHAERLHEDLVIQARSELMAQSSSSRYGKPHHSSSSGHPTAYREGYGYRETSRGRQDHTIRTMEQKERVIAAAAAQIKKAQSIPSVSTHTGPYSHHPPSYSRISNSSTLALTGPSLGVCGVGMKSSDPGRSSSTIFKGSGSTTGIDPLCMIGVKASGKKGRRKDDRGRDMSSRSVRTRSLSASKLRLPKPQPITRLGLSGHGIPPLMPLRRNHLQYGSNPIK</sequence>
<feature type="compositionally biased region" description="Basic and acidic residues" evidence="4">
    <location>
        <begin position="468"/>
        <end position="489"/>
    </location>
</feature>
<feature type="region of interest" description="Disordered" evidence="4">
    <location>
        <begin position="832"/>
        <end position="853"/>
    </location>
</feature>
<name>A0ABQ5K6V0_9EUKA</name>
<dbReference type="GO" id="GO:0016874">
    <property type="term" value="F:ligase activity"/>
    <property type="evidence" value="ECO:0007669"/>
    <property type="project" value="UniProtKB-KW"/>
</dbReference>
<gene>
    <name evidence="5" type="ORF">ADUPG1_000100</name>
</gene>
<feature type="region of interest" description="Disordered" evidence="4">
    <location>
        <begin position="905"/>
        <end position="950"/>
    </location>
</feature>
<dbReference type="PANTHER" id="PTHR12241">
    <property type="entry name" value="TUBULIN POLYGLUTAMYLASE"/>
    <property type="match status" value="1"/>
</dbReference>
<feature type="region of interest" description="Disordered" evidence="4">
    <location>
        <begin position="664"/>
        <end position="741"/>
    </location>
</feature>
<feature type="region of interest" description="Disordered" evidence="4">
    <location>
        <begin position="468"/>
        <end position="498"/>
    </location>
</feature>
<keyword evidence="3" id="KW-0067">ATP-binding</keyword>
<evidence type="ECO:0000256" key="2">
    <source>
        <dbReference type="ARBA" id="ARBA00022741"/>
    </source>
</evidence>
<dbReference type="InterPro" id="IPR004344">
    <property type="entry name" value="TTL/TTLL_fam"/>
</dbReference>
<evidence type="ECO:0000256" key="1">
    <source>
        <dbReference type="ARBA" id="ARBA00022598"/>
    </source>
</evidence>
<evidence type="ECO:0000313" key="5">
    <source>
        <dbReference type="EMBL" id="GKT27592.1"/>
    </source>
</evidence>
<keyword evidence="6" id="KW-1185">Reference proteome</keyword>
<accession>A0ABQ5K6V0</accession>
<dbReference type="PROSITE" id="PS51221">
    <property type="entry name" value="TTL"/>
    <property type="match status" value="1"/>
</dbReference>
<comment type="caution">
    <text evidence="5">The sequence shown here is derived from an EMBL/GenBank/DDBJ whole genome shotgun (WGS) entry which is preliminary data.</text>
</comment>
<reference evidence="5" key="1">
    <citation type="submission" date="2022-03" db="EMBL/GenBank/DDBJ databases">
        <title>Draft genome sequence of Aduncisulcus paluster, a free-living microaerophilic Fornicata.</title>
        <authorList>
            <person name="Yuyama I."/>
            <person name="Kume K."/>
            <person name="Tamura T."/>
            <person name="Inagaki Y."/>
            <person name="Hashimoto T."/>
        </authorList>
    </citation>
    <scope>NUCLEOTIDE SEQUENCE</scope>
    <source>
        <strain evidence="5">NY0171</strain>
    </source>
</reference>
<keyword evidence="2" id="KW-0547">Nucleotide-binding</keyword>
<organism evidence="5 6">
    <name type="scientific">Aduncisulcus paluster</name>
    <dbReference type="NCBI Taxonomy" id="2918883"/>
    <lineage>
        <taxon>Eukaryota</taxon>
        <taxon>Metamonada</taxon>
        <taxon>Carpediemonas-like organisms</taxon>
        <taxon>Aduncisulcus</taxon>
    </lineage>
</organism>
<feature type="compositionally biased region" description="Basic and acidic residues" evidence="4">
    <location>
        <begin position="671"/>
        <end position="716"/>
    </location>
</feature>
<proteinExistence type="predicted"/>
<feature type="region of interest" description="Disordered" evidence="4">
    <location>
        <begin position="772"/>
        <end position="794"/>
    </location>
</feature>
<dbReference type="Gene3D" id="3.30.470.20">
    <property type="entry name" value="ATP-grasp fold, B domain"/>
    <property type="match status" value="1"/>
</dbReference>
<evidence type="ECO:0000256" key="4">
    <source>
        <dbReference type="SAM" id="MobiDB-lite"/>
    </source>
</evidence>
<dbReference type="Proteomes" id="UP001057375">
    <property type="component" value="Unassembled WGS sequence"/>
</dbReference>
<evidence type="ECO:0000256" key="3">
    <source>
        <dbReference type="ARBA" id="ARBA00022840"/>
    </source>
</evidence>
<dbReference type="SUPFAM" id="SSF56059">
    <property type="entry name" value="Glutathione synthetase ATP-binding domain-like"/>
    <property type="match status" value="1"/>
</dbReference>
<feature type="compositionally biased region" description="Polar residues" evidence="4">
    <location>
        <begin position="833"/>
        <end position="842"/>
    </location>
</feature>
<protein>
    <submittedName>
        <fullName evidence="5">Tubulin tyrosine ligase</fullName>
    </submittedName>
</protein>
<keyword evidence="1 5" id="KW-0436">Ligase</keyword>
<feature type="compositionally biased region" description="Basic and acidic residues" evidence="4">
    <location>
        <begin position="913"/>
        <end position="922"/>
    </location>
</feature>
<evidence type="ECO:0000313" key="6">
    <source>
        <dbReference type="Proteomes" id="UP001057375"/>
    </source>
</evidence>